<proteinExistence type="predicted"/>
<feature type="region of interest" description="Disordered" evidence="1">
    <location>
        <begin position="1"/>
        <end position="51"/>
    </location>
</feature>
<comment type="caution">
    <text evidence="2">The sequence shown here is derived from an EMBL/GenBank/DDBJ whole genome shotgun (WGS) entry which is preliminary data.</text>
</comment>
<accession>A0A8S3I4Y1</accession>
<dbReference type="AlphaFoldDB" id="A0A8S3I4Y1"/>
<dbReference type="Proteomes" id="UP000676336">
    <property type="component" value="Unassembled WGS sequence"/>
</dbReference>
<organism evidence="2 3">
    <name type="scientific">Rotaria magnacalcarata</name>
    <dbReference type="NCBI Taxonomy" id="392030"/>
    <lineage>
        <taxon>Eukaryota</taxon>
        <taxon>Metazoa</taxon>
        <taxon>Spiralia</taxon>
        <taxon>Gnathifera</taxon>
        <taxon>Rotifera</taxon>
        <taxon>Eurotatoria</taxon>
        <taxon>Bdelloidea</taxon>
        <taxon>Philodinida</taxon>
        <taxon>Philodinidae</taxon>
        <taxon>Rotaria</taxon>
    </lineage>
</organism>
<feature type="non-terminal residue" evidence="2">
    <location>
        <position position="1"/>
    </location>
</feature>
<reference evidence="2" key="1">
    <citation type="submission" date="2021-02" db="EMBL/GenBank/DDBJ databases">
        <authorList>
            <person name="Nowell W R."/>
        </authorList>
    </citation>
    <scope>NUCLEOTIDE SEQUENCE</scope>
</reference>
<feature type="non-terminal residue" evidence="2">
    <location>
        <position position="51"/>
    </location>
</feature>
<dbReference type="EMBL" id="CAJOBI010327930">
    <property type="protein sequence ID" value="CAF5194485.1"/>
    <property type="molecule type" value="Genomic_DNA"/>
</dbReference>
<protein>
    <submittedName>
        <fullName evidence="2">Uncharacterized protein</fullName>
    </submittedName>
</protein>
<gene>
    <name evidence="2" type="ORF">SMN809_LOCUS73457</name>
</gene>
<sequence>MSSPQLPKGRGRARSTTHSTAPPPPSITPSTDISTPLTVDNSSISDSPATD</sequence>
<evidence type="ECO:0000313" key="3">
    <source>
        <dbReference type="Proteomes" id="UP000676336"/>
    </source>
</evidence>
<feature type="compositionally biased region" description="Polar residues" evidence="1">
    <location>
        <begin position="37"/>
        <end position="51"/>
    </location>
</feature>
<evidence type="ECO:0000256" key="1">
    <source>
        <dbReference type="SAM" id="MobiDB-lite"/>
    </source>
</evidence>
<name>A0A8S3I4Y1_9BILA</name>
<evidence type="ECO:0000313" key="2">
    <source>
        <dbReference type="EMBL" id="CAF5194485.1"/>
    </source>
</evidence>